<keyword evidence="2" id="KW-1185">Reference proteome</keyword>
<organism evidence="1 2">
    <name type="scientific">Lepagella muris</name>
    <dbReference type="NCBI Taxonomy" id="3032870"/>
    <lineage>
        <taxon>Bacteria</taxon>
        <taxon>Pseudomonadati</taxon>
        <taxon>Bacteroidota</taxon>
        <taxon>Bacteroidia</taxon>
        <taxon>Bacteroidales</taxon>
        <taxon>Muribaculaceae</taxon>
        <taxon>Lepagella</taxon>
    </lineage>
</organism>
<evidence type="ECO:0000313" key="1">
    <source>
        <dbReference type="EMBL" id="TGY77646.1"/>
    </source>
</evidence>
<proteinExistence type="predicted"/>
<sequence length="844" mass="90469">MKRIFTYSLLALALGYASPAFADDNAMVSAFSFSVDEAAIESKITFNVSAINGTDIQVDWGNGELNDYKIADYDGEGWVFSEIAGTIAGKTITVYASDPAIINYLDLTKDLSDDADVYIISADFSLLKGVKQLDLGKNKLTTLDVSGMESLETLNTSDNQLTKLTLPESEVLTSINVSNNVNINSGEKNEDAGDNQVLGSKWSNLPNLTTLNVNGNSASKMGLFGSFDISSNKSLKTLNANCCDLSSIDVTQNTALNTFNAQWNRFTTIDLTQMVAKKAAVMLNHNNLKSIKLPDTTEDKMTRLNLSFNAFSFATLPTVNATNFVYSDQQAILNPLNGKNIVDLSAQAKVGETESIFKWTAYFDGSDAPVDLTTEGDNAQYSVTAPGVFQFNLPVDSLSAQITNEVFPNLTLSTTAATSVELLPVMLTMDVTKAENADNLTFGLCDSEGQNIYIDWGDGEFDGPVTVAKLGYDYSPEEITGTVKGDKIQIKGTASTVENLVANAEIDTQAGVATSAVINAIDLSKLTALKKLSLENNALAEIDLSNNKELLNVKMKANKLKAFSAELPELTNLDLSNYGISEKVYGENAVENLDFGKLPAIKTFIGSFTGISYDLSKAENLTSATLIGNGYTDFKPVSASITSLTLNYNNLTTFDGSGLTANGKINIFLTYNKLGEADCLTLPENANNVNISNNAFTFATLPGVKSVNGTLTYAPQSDVEVTANDGVIDLSVQATVGETATVFAWTAGEEAIADTDFSVADGVFTFNKSFSDAVCAMTNAEFPKLTLKTIPVEISANSSAVDEIETADDAEVEYFNLQGIKVSGKEAGIYIRRQGKTTTKVIVK</sequence>
<dbReference type="Proteomes" id="UP000306319">
    <property type="component" value="Unassembled WGS sequence"/>
</dbReference>
<name>A0AC61RHK1_9BACT</name>
<gene>
    <name evidence="1" type="ORF">E5331_13790</name>
</gene>
<reference evidence="1" key="1">
    <citation type="submission" date="2019-04" db="EMBL/GenBank/DDBJ databases">
        <title>Microbes associate with the intestines of laboratory mice.</title>
        <authorList>
            <person name="Navarre W."/>
            <person name="Wong E."/>
            <person name="Huang K."/>
            <person name="Tropini C."/>
            <person name="Ng K."/>
            <person name="Yu B."/>
        </authorList>
    </citation>
    <scope>NUCLEOTIDE SEQUENCE</scope>
    <source>
        <strain evidence="1">NM04_E33</strain>
    </source>
</reference>
<evidence type="ECO:0000313" key="2">
    <source>
        <dbReference type="Proteomes" id="UP000306319"/>
    </source>
</evidence>
<comment type="caution">
    <text evidence="1">The sequence shown here is derived from an EMBL/GenBank/DDBJ whole genome shotgun (WGS) entry which is preliminary data.</text>
</comment>
<dbReference type="EMBL" id="SRYB01000022">
    <property type="protein sequence ID" value="TGY77646.1"/>
    <property type="molecule type" value="Genomic_DNA"/>
</dbReference>
<protein>
    <submittedName>
        <fullName evidence="1">Leucine-rich repeat domain-containing protein</fullName>
    </submittedName>
</protein>
<accession>A0AC61RHK1</accession>